<evidence type="ECO:0000259" key="9">
    <source>
        <dbReference type="Pfam" id="PF04239"/>
    </source>
</evidence>
<comment type="caution">
    <text evidence="10">The sequence shown here is derived from an EMBL/GenBank/DDBJ whole genome shotgun (WGS) entry which is preliminary data.</text>
</comment>
<dbReference type="STRING" id="1484.SA87_05630"/>
<dbReference type="InterPro" id="IPR007353">
    <property type="entry name" value="DUF421"/>
</dbReference>
<evidence type="ECO:0000256" key="7">
    <source>
        <dbReference type="SAM" id="MobiDB-lite"/>
    </source>
</evidence>
<feature type="transmembrane region" description="Helical" evidence="8">
    <location>
        <begin position="6"/>
        <end position="26"/>
    </location>
</feature>
<dbReference type="Gene3D" id="3.30.240.20">
    <property type="entry name" value="bsu07140 like domains"/>
    <property type="match status" value="2"/>
</dbReference>
<proteinExistence type="inferred from homology"/>
<organism evidence="10 11">
    <name type="scientific">Hydrogenibacillus schlegelii</name>
    <name type="common">Bacillus schlegelii</name>
    <dbReference type="NCBI Taxonomy" id="1484"/>
    <lineage>
        <taxon>Bacteria</taxon>
        <taxon>Bacillati</taxon>
        <taxon>Bacillota</taxon>
        <taxon>Bacilli</taxon>
        <taxon>Bacillales</taxon>
        <taxon>Bacillales Family X. Incertae Sedis</taxon>
        <taxon>Hydrogenibacillus</taxon>
    </lineage>
</organism>
<keyword evidence="11" id="KW-1185">Reference proteome</keyword>
<reference evidence="10 11" key="1">
    <citation type="submission" date="2015-09" db="EMBL/GenBank/DDBJ databases">
        <title>Draft genome sequence of Hydrogenibacillus schlegelii DSM 2000.</title>
        <authorList>
            <person name="Hemp J."/>
        </authorList>
    </citation>
    <scope>NUCLEOTIDE SEQUENCE [LARGE SCALE GENOMIC DNA]</scope>
    <source>
        <strain evidence="10 11">MA 48</strain>
    </source>
</reference>
<keyword evidence="4 8" id="KW-0812">Transmembrane</keyword>
<name>A0A179ISN7_HYDSH</name>
<feature type="region of interest" description="Disordered" evidence="7">
    <location>
        <begin position="225"/>
        <end position="244"/>
    </location>
</feature>
<dbReference type="EMBL" id="JXBB01000003">
    <property type="protein sequence ID" value="OAR05243.1"/>
    <property type="molecule type" value="Genomic_DNA"/>
</dbReference>
<evidence type="ECO:0000256" key="1">
    <source>
        <dbReference type="ARBA" id="ARBA00004651"/>
    </source>
</evidence>
<dbReference type="InterPro" id="IPR023090">
    <property type="entry name" value="UPF0702_alpha/beta_dom_sf"/>
</dbReference>
<gene>
    <name evidence="10" type="ORF">SA87_05630</name>
</gene>
<feature type="transmembrane region" description="Helical" evidence="8">
    <location>
        <begin position="33"/>
        <end position="52"/>
    </location>
</feature>
<protein>
    <recommendedName>
        <fullName evidence="9">YetF C-terminal domain-containing protein</fullName>
    </recommendedName>
</protein>
<evidence type="ECO:0000313" key="10">
    <source>
        <dbReference type="EMBL" id="OAR05243.1"/>
    </source>
</evidence>
<evidence type="ECO:0000256" key="4">
    <source>
        <dbReference type="ARBA" id="ARBA00022692"/>
    </source>
</evidence>
<evidence type="ECO:0000256" key="8">
    <source>
        <dbReference type="SAM" id="Phobius"/>
    </source>
</evidence>
<dbReference type="AlphaFoldDB" id="A0A179ISN7"/>
<comment type="similarity">
    <text evidence="2">Belongs to the UPF0702 family.</text>
</comment>
<dbReference type="Proteomes" id="UP000243024">
    <property type="component" value="Unassembled WGS sequence"/>
</dbReference>
<evidence type="ECO:0000256" key="2">
    <source>
        <dbReference type="ARBA" id="ARBA00006448"/>
    </source>
</evidence>
<comment type="subcellular location">
    <subcellularLocation>
        <location evidence="1">Cell membrane</location>
        <topology evidence="1">Multi-pass membrane protein</topology>
    </subcellularLocation>
</comment>
<dbReference type="OrthoDB" id="1682423at2"/>
<dbReference type="GO" id="GO:0005886">
    <property type="term" value="C:plasma membrane"/>
    <property type="evidence" value="ECO:0007669"/>
    <property type="project" value="UniProtKB-SubCell"/>
</dbReference>
<keyword evidence="3" id="KW-1003">Cell membrane</keyword>
<dbReference type="Pfam" id="PF04239">
    <property type="entry name" value="DUF421"/>
    <property type="match status" value="1"/>
</dbReference>
<feature type="transmembrane region" description="Helical" evidence="8">
    <location>
        <begin position="58"/>
        <end position="79"/>
    </location>
</feature>
<evidence type="ECO:0000256" key="5">
    <source>
        <dbReference type="ARBA" id="ARBA00022989"/>
    </source>
</evidence>
<dbReference type="RefSeq" id="WP_066198557.1">
    <property type="nucleotide sequence ID" value="NZ_CBCSAS010000044.1"/>
</dbReference>
<accession>A0A179ISN7</accession>
<sequence>MQELWVMLSRTLILYGFILVTLRVMGKREIGKLTVFDLVVSIIIAEIAAFTIDDTKMPLYKGLLPIALLAAVQIAFSYLSLKSRRFRELIDGKPSLIIEKGKIRDAEMRRHRYNIDDLLMQLREKDIADLGEVEFAFLEPTGKLSVIKKRSKQPVTNEDLGRNVPSDGLMLPLIIDGEILQDNLRRLGKDEWWLKMQLRSHGSADVKDVLFAGADEAGRFFVDYRDEVDPPDSENGAAKPEALR</sequence>
<keyword evidence="5 8" id="KW-1133">Transmembrane helix</keyword>
<feature type="domain" description="YetF C-terminal" evidence="9">
    <location>
        <begin position="82"/>
        <end position="213"/>
    </location>
</feature>
<evidence type="ECO:0000256" key="3">
    <source>
        <dbReference type="ARBA" id="ARBA00022475"/>
    </source>
</evidence>
<dbReference type="PANTHER" id="PTHR34582:SF6">
    <property type="entry name" value="UPF0702 TRANSMEMBRANE PROTEIN YCAP"/>
    <property type="match status" value="1"/>
</dbReference>
<evidence type="ECO:0000313" key="11">
    <source>
        <dbReference type="Proteomes" id="UP000243024"/>
    </source>
</evidence>
<keyword evidence="6 8" id="KW-0472">Membrane</keyword>
<dbReference type="PANTHER" id="PTHR34582">
    <property type="entry name" value="UPF0702 TRANSMEMBRANE PROTEIN YCAP"/>
    <property type="match status" value="1"/>
</dbReference>
<evidence type="ECO:0000256" key="6">
    <source>
        <dbReference type="ARBA" id="ARBA00023136"/>
    </source>
</evidence>